<dbReference type="Gene3D" id="3.40.630.30">
    <property type="match status" value="1"/>
</dbReference>
<dbReference type="Proteomes" id="UP001204562">
    <property type="component" value="Unassembled WGS sequence"/>
</dbReference>
<dbReference type="GO" id="GO:0016747">
    <property type="term" value="F:acyltransferase activity, transferring groups other than amino-acyl groups"/>
    <property type="evidence" value="ECO:0007669"/>
    <property type="project" value="InterPro"/>
</dbReference>
<dbReference type="InterPro" id="IPR016181">
    <property type="entry name" value="Acyl_CoA_acyltransferase"/>
</dbReference>
<feature type="domain" description="N-acetyltransferase" evidence="1">
    <location>
        <begin position="8"/>
        <end position="161"/>
    </location>
</feature>
<accession>A0AAW5JHP3</accession>
<protein>
    <submittedName>
        <fullName evidence="2">GNAT family N-acetyltransferase</fullName>
    </submittedName>
</protein>
<comment type="caution">
    <text evidence="2">The sequence shown here is derived from an EMBL/GenBank/DDBJ whole genome shotgun (WGS) entry which is preliminary data.</text>
</comment>
<dbReference type="RefSeq" id="WP_256303346.1">
    <property type="nucleotide sequence ID" value="NZ_JANFYS010000005.1"/>
</dbReference>
<dbReference type="SUPFAM" id="SSF55729">
    <property type="entry name" value="Acyl-CoA N-acyltransferases (Nat)"/>
    <property type="match status" value="1"/>
</dbReference>
<gene>
    <name evidence="2" type="ORF">NE579_03915</name>
</gene>
<reference evidence="2" key="1">
    <citation type="submission" date="2022-06" db="EMBL/GenBank/DDBJ databases">
        <title>Isolation of gut microbiota from human fecal samples.</title>
        <authorList>
            <person name="Pamer E.G."/>
            <person name="Barat B."/>
            <person name="Waligurski E."/>
            <person name="Medina S."/>
            <person name="Paddock L."/>
            <person name="Mostad J."/>
        </authorList>
    </citation>
    <scope>NUCLEOTIDE SEQUENCE</scope>
    <source>
        <strain evidence="2">DFI.9.91</strain>
    </source>
</reference>
<sequence length="196" mass="22696">MNTEHNRFTLRELGLDGLHHIYHEHLSHAFPRMERKPLSAMEKLMAAGRYEALGLYDGEELAAYALLWDDPEGGYVLLDYLAVCRDKPRGHGYGTAALRLLLDRCRDRRGLLVEVEAEEPGAEAEENALRRRRLAFYRRGGFRDLGYTARIFGVPYAMLVSGQSDQTGAAEAHRRLYHYEFSPWLYRRFIHIPEED</sequence>
<dbReference type="PROSITE" id="PS51186">
    <property type="entry name" value="GNAT"/>
    <property type="match status" value="1"/>
</dbReference>
<organism evidence="2 3">
    <name type="scientific">Intestinimonas massiliensis</name>
    <name type="common">ex Afouda et al. 2020</name>
    <dbReference type="NCBI Taxonomy" id="1673721"/>
    <lineage>
        <taxon>Bacteria</taxon>
        <taxon>Bacillati</taxon>
        <taxon>Bacillota</taxon>
        <taxon>Clostridia</taxon>
        <taxon>Eubacteriales</taxon>
        <taxon>Intestinimonas</taxon>
    </lineage>
</organism>
<dbReference type="Pfam" id="PF00583">
    <property type="entry name" value="Acetyltransf_1"/>
    <property type="match status" value="1"/>
</dbReference>
<evidence type="ECO:0000313" key="3">
    <source>
        <dbReference type="Proteomes" id="UP001204562"/>
    </source>
</evidence>
<evidence type="ECO:0000259" key="1">
    <source>
        <dbReference type="PROSITE" id="PS51186"/>
    </source>
</evidence>
<dbReference type="AlphaFoldDB" id="A0AAW5JHP3"/>
<evidence type="ECO:0000313" key="2">
    <source>
        <dbReference type="EMBL" id="MCQ4769616.1"/>
    </source>
</evidence>
<dbReference type="EMBL" id="JANFYS010000005">
    <property type="protein sequence ID" value="MCQ4769616.1"/>
    <property type="molecule type" value="Genomic_DNA"/>
</dbReference>
<proteinExistence type="predicted"/>
<dbReference type="InterPro" id="IPR000182">
    <property type="entry name" value="GNAT_dom"/>
</dbReference>
<dbReference type="CDD" id="cd04301">
    <property type="entry name" value="NAT_SF"/>
    <property type="match status" value="1"/>
</dbReference>
<name>A0AAW5JHP3_9FIRM</name>